<dbReference type="GO" id="GO:0006979">
    <property type="term" value="P:response to oxidative stress"/>
    <property type="evidence" value="ECO:0007669"/>
    <property type="project" value="TreeGrafter"/>
</dbReference>
<accession>A0A1H8JS16</accession>
<dbReference type="InterPro" id="IPR013766">
    <property type="entry name" value="Thioredoxin_domain"/>
</dbReference>
<proteinExistence type="inferred from homology"/>
<protein>
    <recommendedName>
        <fullName evidence="7">Thioredoxin peroxidase</fullName>
    </recommendedName>
</protein>
<dbReference type="PIRSF" id="PIRSF000239">
    <property type="entry name" value="AHPC"/>
    <property type="match status" value="1"/>
</dbReference>
<dbReference type="PANTHER" id="PTHR10681:SF128">
    <property type="entry name" value="THIOREDOXIN-DEPENDENT PEROXIDE REDUCTASE, MITOCHONDRIAL"/>
    <property type="match status" value="1"/>
</dbReference>
<keyword evidence="2" id="KW-0575">Peroxidase</keyword>
<evidence type="ECO:0000313" key="11">
    <source>
        <dbReference type="EMBL" id="SEN83500.1"/>
    </source>
</evidence>
<dbReference type="EMBL" id="FOCE01000008">
    <property type="protein sequence ID" value="SEN83500.1"/>
    <property type="molecule type" value="Genomic_DNA"/>
</dbReference>
<dbReference type="InterPro" id="IPR000866">
    <property type="entry name" value="AhpC/TSA"/>
</dbReference>
<keyword evidence="4" id="KW-0560">Oxidoreductase</keyword>
<dbReference type="Pfam" id="PF00578">
    <property type="entry name" value="AhpC-TSA"/>
    <property type="match status" value="1"/>
</dbReference>
<dbReference type="FunFam" id="3.40.30.10:FF:000011">
    <property type="entry name" value="Peroxiredoxin PRX1"/>
    <property type="match status" value="1"/>
</dbReference>
<dbReference type="PANTHER" id="PTHR10681">
    <property type="entry name" value="THIOREDOXIN PEROXIDASE"/>
    <property type="match status" value="1"/>
</dbReference>
<dbReference type="Proteomes" id="UP000198761">
    <property type="component" value="Unassembled WGS sequence"/>
</dbReference>
<evidence type="ECO:0000256" key="1">
    <source>
        <dbReference type="ARBA" id="ARBA00009796"/>
    </source>
</evidence>
<evidence type="ECO:0000256" key="5">
    <source>
        <dbReference type="ARBA" id="ARBA00023284"/>
    </source>
</evidence>
<dbReference type="GO" id="GO:0033554">
    <property type="term" value="P:cellular response to stress"/>
    <property type="evidence" value="ECO:0007669"/>
    <property type="project" value="TreeGrafter"/>
</dbReference>
<dbReference type="Pfam" id="PF10417">
    <property type="entry name" value="1-cysPrx_C"/>
    <property type="match status" value="1"/>
</dbReference>
<keyword evidence="12" id="KW-1185">Reference proteome</keyword>
<dbReference type="CDD" id="cd03016">
    <property type="entry name" value="PRX_1cys"/>
    <property type="match status" value="1"/>
</dbReference>
<name>A0A1H8JS16_9RHOB</name>
<dbReference type="Gene3D" id="3.40.30.10">
    <property type="entry name" value="Glutaredoxin"/>
    <property type="match status" value="1"/>
</dbReference>
<dbReference type="InterPro" id="IPR045020">
    <property type="entry name" value="PRX_1cys"/>
</dbReference>
<comment type="similarity">
    <text evidence="6">Belongs to the peroxiredoxin family. Prx6 subfamily.</text>
</comment>
<dbReference type="PROSITE" id="PS51352">
    <property type="entry name" value="THIOREDOXIN_2"/>
    <property type="match status" value="1"/>
</dbReference>
<dbReference type="InterPro" id="IPR019479">
    <property type="entry name" value="Peroxiredoxin_C"/>
</dbReference>
<evidence type="ECO:0000256" key="8">
    <source>
        <dbReference type="ARBA" id="ARBA00037420"/>
    </source>
</evidence>
<evidence type="ECO:0000256" key="4">
    <source>
        <dbReference type="ARBA" id="ARBA00023002"/>
    </source>
</evidence>
<dbReference type="SUPFAM" id="SSF52833">
    <property type="entry name" value="Thioredoxin-like"/>
    <property type="match status" value="1"/>
</dbReference>
<dbReference type="InterPro" id="IPR036249">
    <property type="entry name" value="Thioredoxin-like_sf"/>
</dbReference>
<dbReference type="GO" id="GO:0045454">
    <property type="term" value="P:cell redox homeostasis"/>
    <property type="evidence" value="ECO:0007669"/>
    <property type="project" value="TreeGrafter"/>
</dbReference>
<feature type="domain" description="Thioredoxin" evidence="10">
    <location>
        <begin position="3"/>
        <end position="168"/>
    </location>
</feature>
<dbReference type="OrthoDB" id="9812811at2"/>
<dbReference type="GO" id="GO:0042744">
    <property type="term" value="P:hydrogen peroxide catabolic process"/>
    <property type="evidence" value="ECO:0007669"/>
    <property type="project" value="TreeGrafter"/>
</dbReference>
<comment type="similarity">
    <text evidence="1">Belongs to the peroxiredoxin family. AhpC/Prx1 subfamily.</text>
</comment>
<dbReference type="Gene3D" id="3.30.1020.10">
    <property type="entry name" value="Antioxidant, Horf6, Chain A, domain2"/>
    <property type="match status" value="1"/>
</dbReference>
<dbReference type="InterPro" id="IPR050217">
    <property type="entry name" value="Peroxiredoxin"/>
</dbReference>
<gene>
    <name evidence="11" type="ORF">SAMN04488103_10887</name>
</gene>
<evidence type="ECO:0000256" key="9">
    <source>
        <dbReference type="PIRSR" id="PIRSR000239-1"/>
    </source>
</evidence>
<dbReference type="GO" id="GO:0008379">
    <property type="term" value="F:thioredoxin peroxidase activity"/>
    <property type="evidence" value="ECO:0007669"/>
    <property type="project" value="TreeGrafter"/>
</dbReference>
<dbReference type="RefSeq" id="WP_091302381.1">
    <property type="nucleotide sequence ID" value="NZ_FOCE01000008.1"/>
</dbReference>
<reference evidence="11 12" key="1">
    <citation type="submission" date="2016-10" db="EMBL/GenBank/DDBJ databases">
        <authorList>
            <person name="de Groot N.N."/>
        </authorList>
    </citation>
    <scope>NUCLEOTIDE SEQUENCE [LARGE SCALE GENOMIC DNA]</scope>
    <source>
        <strain evidence="11 12">DSM 3857</strain>
    </source>
</reference>
<sequence>MSIRINDVAPDFTAESTAGTIKFHDWLGDSYAIIFSHPRDFTPVCTTEFGAVAQLAGEFAKRNTKVIGVSVDAVEDHLKWKRDIEAFSGSPADFPIIDDTSLTVAKAYDMLPAEFYLPVEGRTPANTATVRTVYIIGPDKKVRLTMTYPMSVGRNFAEILRALDAVQATDGVPLATPANWVPGQDVIVALSLNNEQAAAKYGDLDIKLPYLRFAKAPK</sequence>
<evidence type="ECO:0000259" key="10">
    <source>
        <dbReference type="PROSITE" id="PS51352"/>
    </source>
</evidence>
<dbReference type="InterPro" id="IPR024706">
    <property type="entry name" value="Peroxiredoxin_AhpC-typ"/>
</dbReference>
<evidence type="ECO:0000256" key="6">
    <source>
        <dbReference type="ARBA" id="ARBA00025719"/>
    </source>
</evidence>
<comment type="function">
    <text evidence="8">Thiol-specific peroxidase that catalyzes the reduction of hydrogen peroxide and organic hydroperoxides to water and alcohols, respectively. Plays a role in cell protection against oxidative stress by detoxifying peroxides.</text>
</comment>
<evidence type="ECO:0000256" key="3">
    <source>
        <dbReference type="ARBA" id="ARBA00022862"/>
    </source>
</evidence>
<evidence type="ECO:0000256" key="7">
    <source>
        <dbReference type="ARBA" id="ARBA00032824"/>
    </source>
</evidence>
<keyword evidence="5" id="KW-0676">Redox-active center</keyword>
<dbReference type="GO" id="GO:0005829">
    <property type="term" value="C:cytosol"/>
    <property type="evidence" value="ECO:0007669"/>
    <property type="project" value="TreeGrafter"/>
</dbReference>
<dbReference type="STRING" id="933059.SAMN04488103_10887"/>
<feature type="active site" description="Cysteine sulfenic acid (-SOH) intermediate; for peroxidase activity" evidence="9">
    <location>
        <position position="45"/>
    </location>
</feature>
<evidence type="ECO:0000256" key="2">
    <source>
        <dbReference type="ARBA" id="ARBA00022559"/>
    </source>
</evidence>
<evidence type="ECO:0000313" key="12">
    <source>
        <dbReference type="Proteomes" id="UP000198761"/>
    </source>
</evidence>
<keyword evidence="3" id="KW-0049">Antioxidant</keyword>
<organism evidence="11 12">
    <name type="scientific">Gemmobacter aquatilis</name>
    <dbReference type="NCBI Taxonomy" id="933059"/>
    <lineage>
        <taxon>Bacteria</taxon>
        <taxon>Pseudomonadati</taxon>
        <taxon>Pseudomonadota</taxon>
        <taxon>Alphaproteobacteria</taxon>
        <taxon>Rhodobacterales</taxon>
        <taxon>Paracoccaceae</taxon>
        <taxon>Gemmobacter</taxon>
    </lineage>
</organism>
<dbReference type="AlphaFoldDB" id="A0A1H8JS16"/>